<keyword evidence="3" id="KW-1185">Reference proteome</keyword>
<reference evidence="2 3" key="1">
    <citation type="journal article" date="2023" name="Plants (Basel)">
        <title>Bridging the Gap: Combining Genomics and Transcriptomics Approaches to Understand Stylosanthes scabra, an Orphan Legume from the Brazilian Caatinga.</title>
        <authorList>
            <person name="Ferreira-Neto J.R.C."/>
            <person name="da Silva M.D."/>
            <person name="Binneck E."/>
            <person name="de Melo N.F."/>
            <person name="da Silva R.H."/>
            <person name="de Melo A.L.T.M."/>
            <person name="Pandolfi V."/>
            <person name="Bustamante F.O."/>
            <person name="Brasileiro-Vidal A.C."/>
            <person name="Benko-Iseppon A.M."/>
        </authorList>
    </citation>
    <scope>NUCLEOTIDE SEQUENCE [LARGE SCALE GENOMIC DNA]</scope>
    <source>
        <tissue evidence="2">Leaves</tissue>
    </source>
</reference>
<dbReference type="Proteomes" id="UP001341840">
    <property type="component" value="Unassembled WGS sequence"/>
</dbReference>
<feature type="chain" id="PRO_5045726483" description="Secreted protein" evidence="1">
    <location>
        <begin position="27"/>
        <end position="77"/>
    </location>
</feature>
<gene>
    <name evidence="2" type="ORF">PIB30_077691</name>
</gene>
<sequence>MAMRIKLLMMIKLRLSLLSSWHLAHRTVFARIGVDVAIKGKRNKEIMKKSLEANSDACAYVLEKWCVPTHQSRCVRT</sequence>
<evidence type="ECO:0000313" key="3">
    <source>
        <dbReference type="Proteomes" id="UP001341840"/>
    </source>
</evidence>
<evidence type="ECO:0000313" key="2">
    <source>
        <dbReference type="EMBL" id="MED6163202.1"/>
    </source>
</evidence>
<keyword evidence="1" id="KW-0732">Signal</keyword>
<feature type="signal peptide" evidence="1">
    <location>
        <begin position="1"/>
        <end position="26"/>
    </location>
</feature>
<name>A0ABU6UPI4_9FABA</name>
<accession>A0ABU6UPI4</accession>
<proteinExistence type="predicted"/>
<protein>
    <recommendedName>
        <fullName evidence="4">Secreted protein</fullName>
    </recommendedName>
</protein>
<organism evidence="2 3">
    <name type="scientific">Stylosanthes scabra</name>
    <dbReference type="NCBI Taxonomy" id="79078"/>
    <lineage>
        <taxon>Eukaryota</taxon>
        <taxon>Viridiplantae</taxon>
        <taxon>Streptophyta</taxon>
        <taxon>Embryophyta</taxon>
        <taxon>Tracheophyta</taxon>
        <taxon>Spermatophyta</taxon>
        <taxon>Magnoliopsida</taxon>
        <taxon>eudicotyledons</taxon>
        <taxon>Gunneridae</taxon>
        <taxon>Pentapetalae</taxon>
        <taxon>rosids</taxon>
        <taxon>fabids</taxon>
        <taxon>Fabales</taxon>
        <taxon>Fabaceae</taxon>
        <taxon>Papilionoideae</taxon>
        <taxon>50 kb inversion clade</taxon>
        <taxon>dalbergioids sensu lato</taxon>
        <taxon>Dalbergieae</taxon>
        <taxon>Pterocarpus clade</taxon>
        <taxon>Stylosanthes</taxon>
    </lineage>
</organism>
<comment type="caution">
    <text evidence="2">The sequence shown here is derived from an EMBL/GenBank/DDBJ whole genome shotgun (WGS) entry which is preliminary data.</text>
</comment>
<dbReference type="EMBL" id="JASCZI010121881">
    <property type="protein sequence ID" value="MED6163202.1"/>
    <property type="molecule type" value="Genomic_DNA"/>
</dbReference>
<evidence type="ECO:0000256" key="1">
    <source>
        <dbReference type="SAM" id="SignalP"/>
    </source>
</evidence>
<evidence type="ECO:0008006" key="4">
    <source>
        <dbReference type="Google" id="ProtNLM"/>
    </source>
</evidence>